<feature type="domain" description="ABC transporter" evidence="4">
    <location>
        <begin position="6"/>
        <end position="233"/>
    </location>
</feature>
<evidence type="ECO:0000256" key="3">
    <source>
        <dbReference type="ARBA" id="ARBA00022840"/>
    </source>
</evidence>
<dbReference type="OrthoDB" id="8773773at2"/>
<reference evidence="5 6" key="1">
    <citation type="submission" date="2016-01" db="EMBL/GenBank/DDBJ databases">
        <title>Draft genome sequence of Clavibacter michiganensis subsp. tessellarius DOAB 609.</title>
        <authorList>
            <person name="Tambong J.T."/>
        </authorList>
    </citation>
    <scope>NUCLEOTIDE SEQUENCE [LARGE SCALE GENOMIC DNA]</scope>
    <source>
        <strain evidence="5 6">DOAB 609</strain>
    </source>
</reference>
<dbReference type="RefSeq" id="WP_063071985.1">
    <property type="nucleotide sequence ID" value="NZ_LQXA01000036.1"/>
</dbReference>
<dbReference type="EMBL" id="LQXA01000036">
    <property type="protein sequence ID" value="KZC94660.1"/>
    <property type="molecule type" value="Genomic_DNA"/>
</dbReference>
<dbReference type="GO" id="GO:0016887">
    <property type="term" value="F:ATP hydrolysis activity"/>
    <property type="evidence" value="ECO:0007669"/>
    <property type="project" value="InterPro"/>
</dbReference>
<dbReference type="InterPro" id="IPR050166">
    <property type="entry name" value="ABC_transporter_ATP-bind"/>
</dbReference>
<keyword evidence="1" id="KW-0813">Transport</keyword>
<dbReference type="SMART" id="SM00382">
    <property type="entry name" value="AAA"/>
    <property type="match status" value="1"/>
</dbReference>
<evidence type="ECO:0000256" key="1">
    <source>
        <dbReference type="ARBA" id="ARBA00022448"/>
    </source>
</evidence>
<dbReference type="Gene3D" id="3.40.50.300">
    <property type="entry name" value="P-loop containing nucleotide triphosphate hydrolases"/>
    <property type="match status" value="1"/>
</dbReference>
<dbReference type="PANTHER" id="PTHR42788">
    <property type="entry name" value="TAURINE IMPORT ATP-BINDING PROTEIN-RELATED"/>
    <property type="match status" value="1"/>
</dbReference>
<dbReference type="PANTHER" id="PTHR42788:SF19">
    <property type="entry name" value="ALIPHATIC SULFONATES IMPORT ATP-BINDING PROTEIN SSUB 2"/>
    <property type="match status" value="1"/>
</dbReference>
<dbReference type="GO" id="GO:0005524">
    <property type="term" value="F:ATP binding"/>
    <property type="evidence" value="ECO:0007669"/>
    <property type="project" value="UniProtKB-KW"/>
</dbReference>
<dbReference type="STRING" id="31965.AWH51_12165"/>
<dbReference type="PROSITE" id="PS00211">
    <property type="entry name" value="ABC_TRANSPORTER_1"/>
    <property type="match status" value="1"/>
</dbReference>
<gene>
    <name evidence="5" type="ORF">AWH51_12165</name>
</gene>
<dbReference type="AlphaFoldDB" id="A0A154UZU7"/>
<dbReference type="SUPFAM" id="SSF52540">
    <property type="entry name" value="P-loop containing nucleoside triphosphate hydrolases"/>
    <property type="match status" value="1"/>
</dbReference>
<proteinExistence type="predicted"/>
<evidence type="ECO:0000313" key="5">
    <source>
        <dbReference type="EMBL" id="KZC94660.1"/>
    </source>
</evidence>
<sequence>MNGAAIELEGATVRLGGRTVLDDLSATFEAGRISIVLGPSGSGKSTILRVLAGLQRLTSGHVRVADEPILGPSASRGLVFQQDGLLPWLNVRQNVELPLKIARVPKAQRTVRVTEMLAEVELSAHGDLLPGSLSGGMRQRAQIARTLVTRPSVLLLDEPFSALDIRTRAACQQLLLRVHDEHRPTVVFVTHDLEEADALGGRQLVLTGKPANGLVEIPDSPSRATETGTDANSAHVHRLKLLALFASETGASR</sequence>
<keyword evidence="2" id="KW-0547">Nucleotide-binding</keyword>
<keyword evidence="3" id="KW-0067">ATP-binding</keyword>
<evidence type="ECO:0000259" key="4">
    <source>
        <dbReference type="PROSITE" id="PS50893"/>
    </source>
</evidence>
<evidence type="ECO:0000256" key="2">
    <source>
        <dbReference type="ARBA" id="ARBA00022741"/>
    </source>
</evidence>
<evidence type="ECO:0000313" key="6">
    <source>
        <dbReference type="Proteomes" id="UP000076218"/>
    </source>
</evidence>
<dbReference type="PROSITE" id="PS50893">
    <property type="entry name" value="ABC_TRANSPORTER_2"/>
    <property type="match status" value="1"/>
</dbReference>
<dbReference type="Proteomes" id="UP000076218">
    <property type="component" value="Unassembled WGS sequence"/>
</dbReference>
<dbReference type="InterPro" id="IPR017871">
    <property type="entry name" value="ABC_transporter-like_CS"/>
</dbReference>
<accession>A0A154UZU7</accession>
<name>A0A154UZU7_9MICO</name>
<dbReference type="Pfam" id="PF00005">
    <property type="entry name" value="ABC_tran"/>
    <property type="match status" value="1"/>
</dbReference>
<dbReference type="InterPro" id="IPR003593">
    <property type="entry name" value="AAA+_ATPase"/>
</dbReference>
<dbReference type="InterPro" id="IPR027417">
    <property type="entry name" value="P-loop_NTPase"/>
</dbReference>
<protein>
    <recommendedName>
        <fullName evidence="4">ABC transporter domain-containing protein</fullName>
    </recommendedName>
</protein>
<comment type="caution">
    <text evidence="5">The sequence shown here is derived from an EMBL/GenBank/DDBJ whole genome shotgun (WGS) entry which is preliminary data.</text>
</comment>
<organism evidence="5 6">
    <name type="scientific">Clavibacter tessellarius</name>
    <dbReference type="NCBI Taxonomy" id="31965"/>
    <lineage>
        <taxon>Bacteria</taxon>
        <taxon>Bacillati</taxon>
        <taxon>Actinomycetota</taxon>
        <taxon>Actinomycetes</taxon>
        <taxon>Micrococcales</taxon>
        <taxon>Microbacteriaceae</taxon>
        <taxon>Clavibacter</taxon>
    </lineage>
</organism>
<dbReference type="InterPro" id="IPR003439">
    <property type="entry name" value="ABC_transporter-like_ATP-bd"/>
</dbReference>